<dbReference type="KEGG" id="pmrn:116951056"/>
<dbReference type="HOGENOM" id="CLU_160787_0_0_1"/>
<feature type="transmembrane region" description="Helical" evidence="6">
    <location>
        <begin position="12"/>
        <end position="31"/>
    </location>
</feature>
<accession>S4RC06</accession>
<reference evidence="7" key="2">
    <citation type="submission" date="2025-05" db="UniProtKB">
        <authorList>
            <consortium name="Ensembl"/>
        </authorList>
    </citation>
    <scope>IDENTIFICATION</scope>
</reference>
<evidence type="ECO:0000256" key="1">
    <source>
        <dbReference type="ARBA" id="ARBA00004167"/>
    </source>
</evidence>
<dbReference type="GeneTree" id="ENSGT00390000009435"/>
<proteinExistence type="inferred from homology"/>
<evidence type="ECO:0000256" key="5">
    <source>
        <dbReference type="ARBA" id="ARBA00023136"/>
    </source>
</evidence>
<dbReference type="OMA" id="AIMWPLL"/>
<organism evidence="7">
    <name type="scientific">Petromyzon marinus</name>
    <name type="common">Sea lamprey</name>
    <dbReference type="NCBI Taxonomy" id="7757"/>
    <lineage>
        <taxon>Eukaryota</taxon>
        <taxon>Metazoa</taxon>
        <taxon>Chordata</taxon>
        <taxon>Craniata</taxon>
        <taxon>Vertebrata</taxon>
        <taxon>Cyclostomata</taxon>
        <taxon>Hyperoartia</taxon>
        <taxon>Petromyzontiformes</taxon>
        <taxon>Petromyzontidae</taxon>
        <taxon>Petromyzon</taxon>
    </lineage>
</organism>
<dbReference type="PANTHER" id="PTHR28599">
    <property type="entry name" value="SMALL INTEGRAL MEMBRANE PROTEIN 12"/>
    <property type="match status" value="1"/>
</dbReference>
<dbReference type="PANTHER" id="PTHR28599:SF1">
    <property type="entry name" value="SMALL INTEGRAL MEMBRANE PROTEIN 12"/>
    <property type="match status" value="1"/>
</dbReference>
<sequence>MWPIIWTAMRTYAPYVTFPAALVVGFVGYNLEWMARGGDLGQPYEERGVLERREERRLQEQLHDVATGGPGHFNSLHDVREFAPRAVLERNRAGGGSVS</sequence>
<keyword evidence="3 6" id="KW-0812">Transmembrane</keyword>
<name>S4RC06_PETMA</name>
<dbReference type="OrthoDB" id="10052506at2759"/>
<dbReference type="Ensembl" id="ENSPMAT00000002751.1">
    <property type="protein sequence ID" value="ENSPMAP00000002738.1"/>
    <property type="gene ID" value="ENSPMAG00000002508.1"/>
</dbReference>
<dbReference type="RefSeq" id="XP_032825307.1">
    <property type="nucleotide sequence ID" value="XM_032969416.1"/>
</dbReference>
<gene>
    <name evidence="7 9 10" type="primary">SMIM12</name>
</gene>
<keyword evidence="5 6" id="KW-0472">Membrane</keyword>
<protein>
    <submittedName>
        <fullName evidence="7 9">Small integral membrane protein 12</fullName>
    </submittedName>
</protein>
<comment type="subcellular location">
    <subcellularLocation>
        <location evidence="1">Membrane</location>
        <topology evidence="1">Single-pass membrane protein</topology>
    </subcellularLocation>
</comment>
<keyword evidence="4 6" id="KW-1133">Transmembrane helix</keyword>
<evidence type="ECO:0000256" key="6">
    <source>
        <dbReference type="SAM" id="Phobius"/>
    </source>
</evidence>
<keyword evidence="8" id="KW-1185">Reference proteome</keyword>
<evidence type="ECO:0000313" key="8">
    <source>
        <dbReference type="Proteomes" id="UP001318040"/>
    </source>
</evidence>
<dbReference type="RefSeq" id="XP_032825316.1">
    <property type="nucleotide sequence ID" value="XM_032969425.1"/>
</dbReference>
<dbReference type="InterPro" id="IPR031933">
    <property type="entry name" value="UPF0767"/>
</dbReference>
<evidence type="ECO:0000256" key="3">
    <source>
        <dbReference type="ARBA" id="ARBA00022692"/>
    </source>
</evidence>
<comment type="similarity">
    <text evidence="2">Belongs to the SMIM12 family.</text>
</comment>
<evidence type="ECO:0000256" key="4">
    <source>
        <dbReference type="ARBA" id="ARBA00022989"/>
    </source>
</evidence>
<dbReference type="Proteomes" id="UP001318040">
    <property type="component" value="Chromosome 3"/>
</dbReference>
<dbReference type="GO" id="GO:0016020">
    <property type="term" value="C:membrane"/>
    <property type="evidence" value="ECO:0007669"/>
    <property type="project" value="UniProtKB-SubCell"/>
</dbReference>
<evidence type="ECO:0000313" key="7">
    <source>
        <dbReference type="Ensembl" id="ENSPMAP00000002738.1"/>
    </source>
</evidence>
<dbReference type="GeneID" id="116951056"/>
<evidence type="ECO:0000256" key="2">
    <source>
        <dbReference type="ARBA" id="ARBA00007304"/>
    </source>
</evidence>
<dbReference type="Pfam" id="PF15990">
    <property type="entry name" value="UPF0767"/>
    <property type="match status" value="1"/>
</dbReference>
<evidence type="ECO:0000313" key="9">
    <source>
        <dbReference type="RefSeq" id="XP_032825307.1"/>
    </source>
</evidence>
<reference evidence="9 10" key="1">
    <citation type="submission" date="2025-04" db="UniProtKB">
        <authorList>
            <consortium name="RefSeq"/>
        </authorList>
    </citation>
    <scope>IDENTIFICATION</scope>
    <source>
        <tissue evidence="9 10">Sperm</tissue>
    </source>
</reference>
<evidence type="ECO:0000313" key="10">
    <source>
        <dbReference type="RefSeq" id="XP_032825316.1"/>
    </source>
</evidence>
<dbReference type="AlphaFoldDB" id="S4RC06"/>
<dbReference type="STRING" id="7757.ENSPMAP00000002738"/>
<dbReference type="CTD" id="113444"/>